<name>A0A0B5DUG7_9ACTN</name>
<reference evidence="1 3" key="2">
    <citation type="journal article" date="2016" name="Appl. Microbiol. Biotechnol.">
        <title>Exploiting the genome sequence of Streptomyces nodosus for enhanced antibiotic production.</title>
        <authorList>
            <person name="Sweeney P."/>
            <person name="Murphy C.D."/>
            <person name="Caffrey P."/>
        </authorList>
    </citation>
    <scope>NUCLEOTIDE SEQUENCE [LARGE SCALE GENOMIC DNA]</scope>
    <source>
        <strain evidence="1 3">ATCC 14899</strain>
    </source>
</reference>
<dbReference type="EMBL" id="CP009313">
    <property type="protein sequence ID" value="AJE44336.1"/>
    <property type="molecule type" value="Genomic_DNA"/>
</dbReference>
<organism evidence="1 3">
    <name type="scientific">Streptomyces nodosus</name>
    <dbReference type="NCBI Taxonomy" id="40318"/>
    <lineage>
        <taxon>Bacteria</taxon>
        <taxon>Bacillati</taxon>
        <taxon>Actinomycetota</taxon>
        <taxon>Actinomycetes</taxon>
        <taxon>Kitasatosporales</taxon>
        <taxon>Streptomycetaceae</taxon>
        <taxon>Streptomyces</taxon>
    </lineage>
</organism>
<evidence type="ECO:0000313" key="3">
    <source>
        <dbReference type="Proteomes" id="UP000031526"/>
    </source>
</evidence>
<dbReference type="RefSeq" id="WP_043447374.1">
    <property type="nucleotide sequence ID" value="NZ_CP009313.1"/>
</dbReference>
<dbReference type="Proteomes" id="UP000031526">
    <property type="component" value="Chromosome"/>
</dbReference>
<protein>
    <recommendedName>
        <fullName evidence="5">SUKH-4 immunity protein</fullName>
    </recommendedName>
</protein>
<dbReference type="STRING" id="40318.SNOD_33400"/>
<dbReference type="AlphaFoldDB" id="A0A0B5DUG7"/>
<keyword evidence="3" id="KW-1185">Reference proteome</keyword>
<dbReference type="HOGENOM" id="CLU_1832861_0_0_11"/>
<dbReference type="InterPro" id="IPR025851">
    <property type="entry name" value="SUKH-4"/>
</dbReference>
<evidence type="ECO:0008006" key="5">
    <source>
        <dbReference type="Google" id="ProtNLM"/>
    </source>
</evidence>
<dbReference type="EMBL" id="CP023747">
    <property type="protein sequence ID" value="QEV42829.1"/>
    <property type="molecule type" value="Genomic_DNA"/>
</dbReference>
<gene>
    <name evidence="2" type="ORF">CP978_33635</name>
    <name evidence="1" type="ORF">SNOD_33400</name>
</gene>
<evidence type="ECO:0000313" key="4">
    <source>
        <dbReference type="Proteomes" id="UP000325763"/>
    </source>
</evidence>
<accession>A0A0B5DUG7</accession>
<evidence type="ECO:0000313" key="2">
    <source>
        <dbReference type="EMBL" id="QEV42829.1"/>
    </source>
</evidence>
<reference evidence="3" key="1">
    <citation type="submission" date="2014-09" db="EMBL/GenBank/DDBJ databases">
        <title>Sequence of the Streptomyces nodosus genome.</title>
        <authorList>
            <person name="Sweeney P."/>
            <person name="Stephens N."/>
            <person name="Murphy C."/>
            <person name="Caffrey P."/>
        </authorList>
    </citation>
    <scope>NUCLEOTIDE SEQUENCE [LARGE SCALE GENOMIC DNA]</scope>
    <source>
        <strain evidence="3">ATCC 14899</strain>
    </source>
</reference>
<sequence>MKDAELASLLAGCAHCPYPGAWQDSPFSERTVDGVRYALVAVDPGLSALGVRRDDRSLWYLPEDDAPHLVNSSVEAFVAFNRAYEEAAAEAAAYEGPGVGPGDAEAVDLAEQAADALTEALLERFGAHDAEAVADENSFWHIGAEELGYGMSV</sequence>
<reference evidence="2 4" key="3">
    <citation type="submission" date="2017-09" db="EMBL/GenBank/DDBJ databases">
        <title>Streptomyces genome completion.</title>
        <authorList>
            <person name="Lee N."/>
            <person name="Cho B.-K."/>
        </authorList>
    </citation>
    <scope>NUCLEOTIDE SEQUENCE [LARGE SCALE GENOMIC DNA]</scope>
    <source>
        <strain evidence="2 4">ATCC 14899</strain>
    </source>
</reference>
<evidence type="ECO:0000313" key="1">
    <source>
        <dbReference type="EMBL" id="AJE44336.1"/>
    </source>
</evidence>
<dbReference type="Pfam" id="PF14435">
    <property type="entry name" value="SUKH-4"/>
    <property type="match status" value="1"/>
</dbReference>
<dbReference type="KEGG" id="snq:CP978_33635"/>
<proteinExistence type="predicted"/>
<dbReference type="OrthoDB" id="4457345at2"/>
<dbReference type="Proteomes" id="UP000325763">
    <property type="component" value="Chromosome"/>
</dbReference>